<sequence length="96" mass="10960">MIREYGMSDELGPVTYGEKEEHIFLGRELAEHKGYSDEVAAKIDQGIRGMIDRAKSRAKRILKEHKKELNRVVETLLREETITSQEFAKLVTPSAS</sequence>
<dbReference type="SUPFAM" id="SSF140990">
    <property type="entry name" value="FtsH protease domain-like"/>
    <property type="match status" value="1"/>
</dbReference>
<reference evidence="3" key="1">
    <citation type="journal article" date="2014" name="Front. Microbiol.">
        <title>High frequency of phylogenetically diverse reductive dehalogenase-homologous genes in deep subseafloor sedimentary metagenomes.</title>
        <authorList>
            <person name="Kawai M."/>
            <person name="Futagami T."/>
            <person name="Toyoda A."/>
            <person name="Takaki Y."/>
            <person name="Nishi S."/>
            <person name="Hori S."/>
            <person name="Arai W."/>
            <person name="Tsubouchi T."/>
            <person name="Morono Y."/>
            <person name="Uchiyama I."/>
            <person name="Ito T."/>
            <person name="Fujiyama A."/>
            <person name="Inagaki F."/>
            <person name="Takami H."/>
        </authorList>
    </citation>
    <scope>NUCLEOTIDE SEQUENCE</scope>
    <source>
        <strain evidence="3">Expedition CK06-06</strain>
    </source>
</reference>
<dbReference type="InterPro" id="IPR000642">
    <property type="entry name" value="Peptidase_M41"/>
</dbReference>
<dbReference type="GO" id="GO:0004176">
    <property type="term" value="F:ATP-dependent peptidase activity"/>
    <property type="evidence" value="ECO:0007669"/>
    <property type="project" value="InterPro"/>
</dbReference>
<keyword evidence="1" id="KW-0175">Coiled coil</keyword>
<dbReference type="Pfam" id="PF01434">
    <property type="entry name" value="Peptidase_M41"/>
    <property type="match status" value="1"/>
</dbReference>
<dbReference type="AlphaFoldDB" id="X1A8P8"/>
<dbReference type="GO" id="GO:0005524">
    <property type="term" value="F:ATP binding"/>
    <property type="evidence" value="ECO:0007669"/>
    <property type="project" value="InterPro"/>
</dbReference>
<protein>
    <recommendedName>
        <fullName evidence="2">Peptidase M41 domain-containing protein</fullName>
    </recommendedName>
</protein>
<feature type="coiled-coil region" evidence="1">
    <location>
        <begin position="51"/>
        <end position="79"/>
    </location>
</feature>
<gene>
    <name evidence="3" type="ORF">S01H4_27676</name>
</gene>
<dbReference type="Gene3D" id="1.20.58.760">
    <property type="entry name" value="Peptidase M41"/>
    <property type="match status" value="1"/>
</dbReference>
<accession>X1A8P8</accession>
<comment type="caution">
    <text evidence="3">The sequence shown here is derived from an EMBL/GenBank/DDBJ whole genome shotgun (WGS) entry which is preliminary data.</text>
</comment>
<proteinExistence type="predicted"/>
<dbReference type="GO" id="GO:0006508">
    <property type="term" value="P:proteolysis"/>
    <property type="evidence" value="ECO:0007669"/>
    <property type="project" value="InterPro"/>
</dbReference>
<feature type="domain" description="Peptidase M41" evidence="2">
    <location>
        <begin position="1"/>
        <end position="90"/>
    </location>
</feature>
<dbReference type="EMBL" id="BART01013581">
    <property type="protein sequence ID" value="GAG78715.1"/>
    <property type="molecule type" value="Genomic_DNA"/>
</dbReference>
<evidence type="ECO:0000259" key="2">
    <source>
        <dbReference type="Pfam" id="PF01434"/>
    </source>
</evidence>
<organism evidence="3">
    <name type="scientific">marine sediment metagenome</name>
    <dbReference type="NCBI Taxonomy" id="412755"/>
    <lineage>
        <taxon>unclassified sequences</taxon>
        <taxon>metagenomes</taxon>
        <taxon>ecological metagenomes</taxon>
    </lineage>
</organism>
<dbReference type="GO" id="GO:0004222">
    <property type="term" value="F:metalloendopeptidase activity"/>
    <property type="evidence" value="ECO:0007669"/>
    <property type="project" value="InterPro"/>
</dbReference>
<dbReference type="PANTHER" id="PTHR23076:SF97">
    <property type="entry name" value="ATP-DEPENDENT ZINC METALLOPROTEASE YME1L1"/>
    <property type="match status" value="1"/>
</dbReference>
<dbReference type="InterPro" id="IPR037219">
    <property type="entry name" value="Peptidase_M41-like"/>
</dbReference>
<dbReference type="PANTHER" id="PTHR23076">
    <property type="entry name" value="METALLOPROTEASE M41 FTSH"/>
    <property type="match status" value="1"/>
</dbReference>
<evidence type="ECO:0000313" key="3">
    <source>
        <dbReference type="EMBL" id="GAG78715.1"/>
    </source>
</evidence>
<evidence type="ECO:0000256" key="1">
    <source>
        <dbReference type="SAM" id="Coils"/>
    </source>
</evidence>
<name>X1A8P8_9ZZZZ</name>